<dbReference type="InterPro" id="IPR037522">
    <property type="entry name" value="HD_GYP_dom"/>
</dbReference>
<dbReference type="InterPro" id="IPR021812">
    <property type="entry name" value="DUF3391"/>
</dbReference>
<feature type="domain" description="HD-GYP" evidence="1">
    <location>
        <begin position="162"/>
        <end position="355"/>
    </location>
</feature>
<evidence type="ECO:0000313" key="3">
    <source>
        <dbReference type="Proteomes" id="UP000650424"/>
    </source>
</evidence>
<dbReference type="SMART" id="SM00471">
    <property type="entry name" value="HDc"/>
    <property type="match status" value="1"/>
</dbReference>
<dbReference type="EMBL" id="JACOGF010000025">
    <property type="protein sequence ID" value="MBC3921078.1"/>
    <property type="molecule type" value="Genomic_DNA"/>
</dbReference>
<dbReference type="Proteomes" id="UP000650424">
    <property type="component" value="Unassembled WGS sequence"/>
</dbReference>
<dbReference type="NCBIfam" id="TIGR00277">
    <property type="entry name" value="HDIG"/>
    <property type="match status" value="1"/>
</dbReference>
<name>A0ABR6ZYW1_9BURK</name>
<dbReference type="InterPro" id="IPR006675">
    <property type="entry name" value="HDIG_dom"/>
</dbReference>
<dbReference type="SUPFAM" id="SSF109604">
    <property type="entry name" value="HD-domain/PDEase-like"/>
    <property type="match status" value="1"/>
</dbReference>
<dbReference type="PANTHER" id="PTHR43155">
    <property type="entry name" value="CYCLIC DI-GMP PHOSPHODIESTERASE PA4108-RELATED"/>
    <property type="match status" value="1"/>
</dbReference>
<dbReference type="Pfam" id="PF13487">
    <property type="entry name" value="HD_5"/>
    <property type="match status" value="1"/>
</dbReference>
<dbReference type="CDD" id="cd00077">
    <property type="entry name" value="HDc"/>
    <property type="match status" value="1"/>
</dbReference>
<dbReference type="PANTHER" id="PTHR43155:SF2">
    <property type="entry name" value="CYCLIC DI-GMP PHOSPHODIESTERASE PA4108"/>
    <property type="match status" value="1"/>
</dbReference>
<keyword evidence="3" id="KW-1185">Reference proteome</keyword>
<protein>
    <submittedName>
        <fullName evidence="2">HD-GYP domain-containing protein</fullName>
    </submittedName>
</protein>
<reference evidence="2 3" key="1">
    <citation type="submission" date="2020-08" db="EMBL/GenBank/DDBJ databases">
        <title>Novel species isolated from subtropical streams in China.</title>
        <authorList>
            <person name="Lu H."/>
        </authorList>
    </citation>
    <scope>NUCLEOTIDE SEQUENCE [LARGE SCALE GENOMIC DNA]</scope>
    <source>
        <strain evidence="2 3">CY18W</strain>
    </source>
</reference>
<dbReference type="InterPro" id="IPR003607">
    <property type="entry name" value="HD/PDEase_dom"/>
</dbReference>
<dbReference type="RefSeq" id="WP_186950914.1">
    <property type="nucleotide sequence ID" value="NZ_JACOGF010000025.1"/>
</dbReference>
<sequence length="444" mass="49321">MSDDSQLIVIDQVRIGMFIKLDLSWFEHSFPMNSFKITSQQQIDELLGLKLRHVRYLPSKSDPLSATPVDRSIVPTTVPTATVPAASAAPSAPAGQVYASIIDAKRARFEKLQKQREEIARCEEKFVKAATVVKSINKLIFSQPAETIQEASKLVDSMAEVFLSGTDTVMHLIQQTAGSEEMYFHTLNVSVLAMMLAHEMKCSPAQIKTVGIASLFHDLGKVNVPEHILNKTGPLTKPEQNFFELHTQYGVEVGQKAGLPATVLDVIAQHHEFMDGSGYPHHLKGEAIRMPSRIVTIANVYDNLCNHNDHSLSLTPHEALSTMYAHRRTQFDQVVMATLVKSLGVYPPGTLVRLSNEAIGLVMNVNVGKPLRPRVLMYDAEIPKEDAIILDLAEESKELSISASIRPGLLPRAIYEYLNPRKRVNYYFDSQSKKTQSNPLPGAR</sequence>
<dbReference type="Gene3D" id="1.10.3210.10">
    <property type="entry name" value="Hypothetical protein af1432"/>
    <property type="match status" value="1"/>
</dbReference>
<comment type="caution">
    <text evidence="2">The sequence shown here is derived from an EMBL/GenBank/DDBJ whole genome shotgun (WGS) entry which is preliminary data.</text>
</comment>
<dbReference type="Pfam" id="PF11871">
    <property type="entry name" value="DUF3391"/>
    <property type="match status" value="1"/>
</dbReference>
<organism evidence="2 3">
    <name type="scientific">Undibacterium hunanense</name>
    <dbReference type="NCBI Taxonomy" id="2762292"/>
    <lineage>
        <taxon>Bacteria</taxon>
        <taxon>Pseudomonadati</taxon>
        <taxon>Pseudomonadota</taxon>
        <taxon>Betaproteobacteria</taxon>
        <taxon>Burkholderiales</taxon>
        <taxon>Oxalobacteraceae</taxon>
        <taxon>Undibacterium</taxon>
    </lineage>
</organism>
<gene>
    <name evidence="2" type="ORF">H8L32_26685</name>
</gene>
<evidence type="ECO:0000313" key="2">
    <source>
        <dbReference type="EMBL" id="MBC3921078.1"/>
    </source>
</evidence>
<evidence type="ECO:0000259" key="1">
    <source>
        <dbReference type="PROSITE" id="PS51832"/>
    </source>
</evidence>
<dbReference type="PROSITE" id="PS51832">
    <property type="entry name" value="HD_GYP"/>
    <property type="match status" value="1"/>
</dbReference>
<proteinExistence type="predicted"/>
<accession>A0ABR6ZYW1</accession>